<dbReference type="PRINTS" id="PR00080">
    <property type="entry name" value="SDRFAMILY"/>
</dbReference>
<reference evidence="5 6" key="1">
    <citation type="submission" date="2024-07" db="EMBL/GenBank/DDBJ databases">
        <title>Section-level genome sequencing and comparative genomics of Aspergillus sections Usti and Cavernicolus.</title>
        <authorList>
            <consortium name="Lawrence Berkeley National Laboratory"/>
            <person name="Nybo J.L."/>
            <person name="Vesth T.C."/>
            <person name="Theobald S."/>
            <person name="Frisvad J.C."/>
            <person name="Larsen T.O."/>
            <person name="Kjaerboelling I."/>
            <person name="Rothschild-Mancinelli K."/>
            <person name="Lyhne E.K."/>
            <person name="Kogle M.E."/>
            <person name="Barry K."/>
            <person name="Clum A."/>
            <person name="Na H."/>
            <person name="Ledsgaard L."/>
            <person name="Lin J."/>
            <person name="Lipzen A."/>
            <person name="Kuo A."/>
            <person name="Riley R."/>
            <person name="Mondo S."/>
            <person name="Labutti K."/>
            <person name="Haridas S."/>
            <person name="Pangalinan J."/>
            <person name="Salamov A.A."/>
            <person name="Simmons B.A."/>
            <person name="Magnuson J.K."/>
            <person name="Chen J."/>
            <person name="Drula E."/>
            <person name="Henrissat B."/>
            <person name="Wiebenga A."/>
            <person name="Lubbers R.J."/>
            <person name="Gomes A.C."/>
            <person name="Macurrencykelacurrency M.R."/>
            <person name="Stajich J."/>
            <person name="Grigoriev I.V."/>
            <person name="Mortensen U.H."/>
            <person name="De Vries R.P."/>
            <person name="Baker S.E."/>
            <person name="Andersen M.R."/>
        </authorList>
    </citation>
    <scope>NUCLEOTIDE SEQUENCE [LARGE SCALE GENOMIC DNA]</scope>
    <source>
        <strain evidence="5 6">CBS 449.75</strain>
    </source>
</reference>
<gene>
    <name evidence="5" type="ORF">BJX67DRAFT_370058</name>
</gene>
<dbReference type="GeneID" id="98145939"/>
<evidence type="ECO:0000256" key="3">
    <source>
        <dbReference type="ARBA" id="ARBA00023002"/>
    </source>
</evidence>
<dbReference type="Proteomes" id="UP001610432">
    <property type="component" value="Unassembled WGS sequence"/>
</dbReference>
<dbReference type="PANTHER" id="PTHR44169:SF6">
    <property type="entry name" value="NADPH-DEPENDENT 1-ACYLDIHYDROXYACETONE PHOSPHATE REDUCTASE"/>
    <property type="match status" value="1"/>
</dbReference>
<evidence type="ECO:0000313" key="5">
    <source>
        <dbReference type="EMBL" id="KAL2871275.1"/>
    </source>
</evidence>
<dbReference type="InterPro" id="IPR002347">
    <property type="entry name" value="SDR_fam"/>
</dbReference>
<dbReference type="RefSeq" id="XP_070890254.1">
    <property type="nucleotide sequence ID" value="XM_071030867.1"/>
</dbReference>
<proteinExistence type="inferred from homology"/>
<evidence type="ECO:0000313" key="6">
    <source>
        <dbReference type="Proteomes" id="UP001610432"/>
    </source>
</evidence>
<organism evidence="5 6">
    <name type="scientific">Aspergillus lucknowensis</name>
    <dbReference type="NCBI Taxonomy" id="176173"/>
    <lineage>
        <taxon>Eukaryota</taxon>
        <taxon>Fungi</taxon>
        <taxon>Dikarya</taxon>
        <taxon>Ascomycota</taxon>
        <taxon>Pezizomycotina</taxon>
        <taxon>Eurotiomycetes</taxon>
        <taxon>Eurotiomycetidae</taxon>
        <taxon>Eurotiales</taxon>
        <taxon>Aspergillaceae</taxon>
        <taxon>Aspergillus</taxon>
        <taxon>Aspergillus subgen. Nidulantes</taxon>
    </lineage>
</organism>
<protein>
    <submittedName>
        <fullName evidence="5">NAD(P)-binding protein</fullName>
    </submittedName>
</protein>
<dbReference type="PANTHER" id="PTHR44169">
    <property type="entry name" value="NADPH-DEPENDENT 1-ACYLDIHYDROXYACETONE PHOSPHATE REDUCTASE"/>
    <property type="match status" value="1"/>
</dbReference>
<dbReference type="EMBL" id="JBFXLQ010000004">
    <property type="protein sequence ID" value="KAL2871275.1"/>
    <property type="molecule type" value="Genomic_DNA"/>
</dbReference>
<name>A0ABR4M3V3_9EURO</name>
<accession>A0ABR4M3V3</accession>
<dbReference type="PROSITE" id="PS00061">
    <property type="entry name" value="ADH_SHORT"/>
    <property type="match status" value="1"/>
</dbReference>
<keyword evidence="3" id="KW-0560">Oxidoreductase</keyword>
<comment type="caution">
    <text evidence="5">The sequence shown here is derived from an EMBL/GenBank/DDBJ whole genome shotgun (WGS) entry which is preliminary data.</text>
</comment>
<dbReference type="Pfam" id="PF00106">
    <property type="entry name" value="adh_short"/>
    <property type="match status" value="1"/>
</dbReference>
<evidence type="ECO:0000256" key="1">
    <source>
        <dbReference type="ARBA" id="ARBA00006484"/>
    </source>
</evidence>
<dbReference type="PRINTS" id="PR00081">
    <property type="entry name" value="GDHRDH"/>
</dbReference>
<dbReference type="SUPFAM" id="SSF51735">
    <property type="entry name" value="NAD(P)-binding Rossmann-fold domains"/>
    <property type="match status" value="1"/>
</dbReference>
<comment type="similarity">
    <text evidence="1 4">Belongs to the short-chain dehydrogenases/reductases (SDR) family.</text>
</comment>
<keyword evidence="2" id="KW-0521">NADP</keyword>
<evidence type="ECO:0000256" key="4">
    <source>
        <dbReference type="RuleBase" id="RU000363"/>
    </source>
</evidence>
<dbReference type="InterPro" id="IPR020904">
    <property type="entry name" value="Sc_DH/Rdtase_CS"/>
</dbReference>
<evidence type="ECO:0000256" key="2">
    <source>
        <dbReference type="ARBA" id="ARBA00022857"/>
    </source>
</evidence>
<keyword evidence="6" id="KW-1185">Reference proteome</keyword>
<dbReference type="Gene3D" id="3.40.50.720">
    <property type="entry name" value="NAD(P)-binding Rossmann-like Domain"/>
    <property type="match status" value="1"/>
</dbReference>
<dbReference type="InterPro" id="IPR036291">
    <property type="entry name" value="NAD(P)-bd_dom_sf"/>
</dbReference>
<sequence>MVPTQKTVLITGCTQSSIGYMLAKEFASLNYKVYATARKISNMADLGATKNITLLALDVSSPESITAVRDQIASETNGTLDILYHNAGYRTMAMATETSLEDSRKIFDANLLGIIEMNRQFADIVIASKGSIVFTSSLAAFMPHPSQSVYCASKAALHIYAGALRIEMKPFGVKVVLVNTGVIKTAMASQRMELSSGSRYKYLESKINQAWDVLDKGQTTPEEYARYVVGKVTRSNAQVIWAGSHSWVVWFAEHLNLGWVYDIHLSRLYGLNAAAPTKTK</sequence>